<feature type="region of interest" description="Disordered" evidence="8">
    <location>
        <begin position="793"/>
        <end position="817"/>
    </location>
</feature>
<feature type="compositionally biased region" description="Gly residues" evidence="8">
    <location>
        <begin position="1318"/>
        <end position="1327"/>
    </location>
</feature>
<feature type="region of interest" description="Disordered" evidence="8">
    <location>
        <begin position="851"/>
        <end position="894"/>
    </location>
</feature>
<dbReference type="InterPro" id="IPR023302">
    <property type="entry name" value="Pept_S9A_N"/>
</dbReference>
<evidence type="ECO:0000259" key="9">
    <source>
        <dbReference type="Pfam" id="PF00326"/>
    </source>
</evidence>
<feature type="compositionally biased region" description="Low complexity" evidence="8">
    <location>
        <begin position="1271"/>
        <end position="1287"/>
    </location>
</feature>
<comment type="similarity">
    <text evidence="1">Belongs to the peptidase S9A family.</text>
</comment>
<accession>A0A835SU85</accession>
<feature type="domain" description="Peptidase S9A N-terminal" evidence="10">
    <location>
        <begin position="76"/>
        <end position="126"/>
    </location>
</feature>
<feature type="compositionally biased region" description="Pro residues" evidence="8">
    <location>
        <begin position="49"/>
        <end position="61"/>
    </location>
</feature>
<organism evidence="11 12">
    <name type="scientific">Chlamydomonas incerta</name>
    <dbReference type="NCBI Taxonomy" id="51695"/>
    <lineage>
        <taxon>Eukaryota</taxon>
        <taxon>Viridiplantae</taxon>
        <taxon>Chlorophyta</taxon>
        <taxon>core chlorophytes</taxon>
        <taxon>Chlorophyceae</taxon>
        <taxon>CS clade</taxon>
        <taxon>Chlamydomonadales</taxon>
        <taxon>Chlamydomonadaceae</taxon>
        <taxon>Chlamydomonas</taxon>
    </lineage>
</organism>
<dbReference type="InterPro" id="IPR002470">
    <property type="entry name" value="Peptidase_S9A"/>
</dbReference>
<feature type="region of interest" description="Disordered" evidence="8">
    <location>
        <begin position="445"/>
        <end position="465"/>
    </location>
</feature>
<evidence type="ECO:0000256" key="3">
    <source>
        <dbReference type="ARBA" id="ARBA00022801"/>
    </source>
</evidence>
<feature type="compositionally biased region" description="Pro residues" evidence="8">
    <location>
        <begin position="1117"/>
        <end position="1130"/>
    </location>
</feature>
<evidence type="ECO:0000313" key="11">
    <source>
        <dbReference type="EMBL" id="KAG2433299.1"/>
    </source>
</evidence>
<dbReference type="EMBL" id="JAEHOC010000019">
    <property type="protein sequence ID" value="KAG2433299.1"/>
    <property type="molecule type" value="Genomic_DNA"/>
</dbReference>
<evidence type="ECO:0000313" key="12">
    <source>
        <dbReference type="Proteomes" id="UP000650467"/>
    </source>
</evidence>
<evidence type="ECO:0000256" key="6">
    <source>
        <dbReference type="ARBA" id="ARBA00042165"/>
    </source>
</evidence>
<keyword evidence="2" id="KW-0645">Protease</keyword>
<evidence type="ECO:0000256" key="4">
    <source>
        <dbReference type="ARBA" id="ARBA00022825"/>
    </source>
</evidence>
<dbReference type="SUPFAM" id="SSF53474">
    <property type="entry name" value="alpha/beta-Hydrolases"/>
    <property type="match status" value="1"/>
</dbReference>
<dbReference type="GO" id="GO:0004252">
    <property type="term" value="F:serine-type endopeptidase activity"/>
    <property type="evidence" value="ECO:0007669"/>
    <property type="project" value="InterPro"/>
</dbReference>
<comment type="function">
    <text evidence="7">Serine peptidase whose precise substrate specificity remains unclear. Does not cleave peptides after a arginine or lysine residue. Regulates trans-Golgi network morphology and sorting by regulating the membrane binding of the AP-1 complex. May play a role in the regulation of synaptic vesicle exocytosis.</text>
</comment>
<protein>
    <recommendedName>
        <fullName evidence="5">Prolyl endopeptidase-like</fullName>
    </recommendedName>
    <alternativeName>
        <fullName evidence="6">Prolylendopeptidase-like</fullName>
    </alternativeName>
</protein>
<keyword evidence="3" id="KW-0378">Hydrolase</keyword>
<name>A0A835SU85_CHLIN</name>
<evidence type="ECO:0000256" key="8">
    <source>
        <dbReference type="SAM" id="MobiDB-lite"/>
    </source>
</evidence>
<feature type="domain" description="Peptidase S9 prolyl oligopeptidase catalytic" evidence="9">
    <location>
        <begin position="916"/>
        <end position="990"/>
    </location>
</feature>
<feature type="compositionally biased region" description="Low complexity" evidence="8">
    <location>
        <begin position="807"/>
        <end position="817"/>
    </location>
</feature>
<dbReference type="Gene3D" id="3.40.50.1820">
    <property type="entry name" value="alpha/beta hydrolase"/>
    <property type="match status" value="2"/>
</dbReference>
<feature type="region of interest" description="Disordered" evidence="8">
    <location>
        <begin position="1113"/>
        <end position="1136"/>
    </location>
</feature>
<dbReference type="PRINTS" id="PR00862">
    <property type="entry name" value="PROLIGOPTASE"/>
</dbReference>
<dbReference type="InterPro" id="IPR051543">
    <property type="entry name" value="Serine_Peptidase_S9A"/>
</dbReference>
<dbReference type="InterPro" id="IPR001375">
    <property type="entry name" value="Peptidase_S9_cat"/>
</dbReference>
<feature type="compositionally biased region" description="Low complexity" evidence="8">
    <location>
        <begin position="877"/>
        <end position="887"/>
    </location>
</feature>
<feature type="region of interest" description="Disordered" evidence="8">
    <location>
        <begin position="1056"/>
        <end position="1084"/>
    </location>
</feature>
<evidence type="ECO:0000256" key="1">
    <source>
        <dbReference type="ARBA" id="ARBA00005228"/>
    </source>
</evidence>
<sequence>MLRHQQRPAHLAAQCCPGRLQHVAAPRLARAAAPAAGANSSSTSCQEPLQPPVAVPAPSPQPGVLAPAGGAPTTSQQQPDPFAWLHDPSRRDARVLRYLQQENEYCKIQLRHLGPLRKQLEEELAEAAWRQAVMQAAQTPAGGAAASLVLSPLSLSQQSSAGGGDVARDGDVYGGYMYRRQPVGATGRVRHVRERAAPPGAVAGAQQQQQQPADAVVVLDEQRRATAAPTACAAAATAAAPASSSSSSSGSSSGYTLCAFAPSPAFDLAAATEALQPEPQGQRRPDRFRLLLLHVGPGAGDGGSSGGGGGGGDASATLVGVQGPGTAAAAGLEAAGRVRPLPLPPLPATGFGDVANSAGAGMGNGTCAQATLLHIAPDGVSGDVGWVALPGAAAAAGGEAGGSSGAALGAGGAAGGAVGGRLYFTRAAQRELWCMDVVPSCAHQHQPGSSRSAITGSSNSSSGGAGAYTVSAPRLVLAEPSGQPMQLVRHGAGLYVECLGNAGVPLEVRWLGQAAVAAAGVGGTDDSRCSSSGRGGSREEEIRREGAGGEAGGVPLLPHAAGRTVAVLPMALSCQGPGLAEALLLWVTDLERPGGCLMLQPQLQPRLQSAAAAQAPEPPPLLLPADPQLRIVHVQVLPAVAAATTAATAAATAAGTGTATAVEGPPGAAAAQAQGLLLVVWEELDPENSGPTGQFQFQELVVQVPGQPPPNAGQPNVRAAGAGRTAACVRVARSRRLAVTGGARHGSLTVRDWDQARGSVSVSYSSMAAPPVVRAIQLLQPEAEPVELRCDGERANFDGSGAGGGSSSSSAEGAATAAAAGSGHWELVMERLWASSHDGAQVPITLCRRRPLAGSRSSNRDTRSGAATAATGGGGSTSSDSGSSSSSQPPGPLLLRVHGAYGMDASLEHQPAVSALLRRGVAVAVAHVRGGGFLGPAWYEGGRGAAAKANSGLDLAAAAAALVRAGVTSPQLMCLEAESAGGWAAGPALHAAAARPRSDSGSSGGSSHHGLFRAAVLTVPTLDAAGGLRHDPTYGPHELGPPATTAAAATVAVDGALGSDSSRGSARQPGAAMEERRQQQLPDRQAAALGAVAGWCPYTRLAGAATAAAAAAATATAPPPQQRPPAPAPLRRPARPAEAAATWPALLLRTGLYDTNVPYWDPAKALAALRCCDALAAAAAGAKGAPTATTAAAAAGGQHGALRVMQVKPGGHDAFDSVADDALRAAFVLWALGVWRPTLPPPPPPVPSSVAATSASRSAALPAKPTATGQAKAGAARPPASRAGVPPGARPLLPPPPQEGRSMAPKPGTKGAAPGGPRPAGGGGGGATPRPDQRRG</sequence>
<dbReference type="PANTHER" id="PTHR11757:SF19">
    <property type="entry name" value="PROLYL ENDOPEPTIDASE-LIKE"/>
    <property type="match status" value="1"/>
</dbReference>
<dbReference type="OrthoDB" id="548043at2759"/>
<evidence type="ECO:0000256" key="2">
    <source>
        <dbReference type="ARBA" id="ARBA00022670"/>
    </source>
</evidence>
<proteinExistence type="inferred from homology"/>
<dbReference type="InterPro" id="IPR029058">
    <property type="entry name" value="AB_hydrolase_fold"/>
</dbReference>
<comment type="caution">
    <text evidence="11">The sequence shown here is derived from an EMBL/GenBank/DDBJ whole genome shotgun (WGS) entry which is preliminary data.</text>
</comment>
<evidence type="ECO:0000256" key="5">
    <source>
        <dbReference type="ARBA" id="ARBA00039290"/>
    </source>
</evidence>
<keyword evidence="12" id="KW-1185">Reference proteome</keyword>
<feature type="compositionally biased region" description="Basic and acidic residues" evidence="8">
    <location>
        <begin position="536"/>
        <end position="547"/>
    </location>
</feature>
<keyword evidence="4" id="KW-0720">Serine protease</keyword>
<feature type="region of interest" description="Disordered" evidence="8">
    <location>
        <begin position="1243"/>
        <end position="1336"/>
    </location>
</feature>
<dbReference type="GO" id="GO:0006508">
    <property type="term" value="P:proteolysis"/>
    <property type="evidence" value="ECO:0007669"/>
    <property type="project" value="UniProtKB-KW"/>
</dbReference>
<feature type="region of interest" description="Disordered" evidence="8">
    <location>
        <begin position="34"/>
        <end position="86"/>
    </location>
</feature>
<dbReference type="Proteomes" id="UP000650467">
    <property type="component" value="Unassembled WGS sequence"/>
</dbReference>
<dbReference type="Pfam" id="PF00326">
    <property type="entry name" value="Peptidase_S9"/>
    <property type="match status" value="1"/>
</dbReference>
<evidence type="ECO:0000259" key="10">
    <source>
        <dbReference type="Pfam" id="PF02897"/>
    </source>
</evidence>
<feature type="compositionally biased region" description="Pro residues" evidence="8">
    <location>
        <begin position="1288"/>
        <end position="1298"/>
    </location>
</feature>
<evidence type="ECO:0000256" key="7">
    <source>
        <dbReference type="ARBA" id="ARBA00045448"/>
    </source>
</evidence>
<feature type="compositionally biased region" description="Low complexity" evidence="8">
    <location>
        <begin position="448"/>
        <end position="462"/>
    </location>
</feature>
<feature type="region of interest" description="Disordered" evidence="8">
    <location>
        <begin position="521"/>
        <end position="555"/>
    </location>
</feature>
<reference evidence="11" key="1">
    <citation type="journal article" date="2020" name="bioRxiv">
        <title>Comparative genomics of Chlamydomonas.</title>
        <authorList>
            <person name="Craig R.J."/>
            <person name="Hasan A.R."/>
            <person name="Ness R.W."/>
            <person name="Keightley P.D."/>
        </authorList>
    </citation>
    <scope>NUCLEOTIDE SEQUENCE</scope>
    <source>
        <strain evidence="11">SAG 7.73</strain>
    </source>
</reference>
<dbReference type="Pfam" id="PF02897">
    <property type="entry name" value="Peptidase_S9_N"/>
    <property type="match status" value="1"/>
</dbReference>
<feature type="compositionally biased region" description="Low complexity" evidence="8">
    <location>
        <begin position="1248"/>
        <end position="1263"/>
    </location>
</feature>
<gene>
    <name evidence="11" type="ORF">HXX76_008365</name>
</gene>
<dbReference type="PANTHER" id="PTHR11757">
    <property type="entry name" value="PROTEASE FAMILY S9A OLIGOPEPTIDASE"/>
    <property type="match status" value="1"/>
</dbReference>
<dbReference type="SUPFAM" id="SSF50993">
    <property type="entry name" value="Peptidase/esterase 'gauge' domain"/>
    <property type="match status" value="1"/>
</dbReference>